<comment type="caution">
    <text evidence="5">The sequence shown here is derived from an EMBL/GenBank/DDBJ whole genome shotgun (WGS) entry which is preliminary data.</text>
</comment>
<dbReference type="Pfam" id="PF01881">
    <property type="entry name" value="Cas_Cas6_C"/>
    <property type="match status" value="1"/>
</dbReference>
<keyword evidence="6" id="KW-1185">Reference proteome</keyword>
<dbReference type="AlphaFoldDB" id="A0A937A6Y2"/>
<dbReference type="Gene3D" id="3.30.70.1900">
    <property type="match status" value="1"/>
</dbReference>
<reference evidence="5" key="1">
    <citation type="submission" date="2021-01" db="EMBL/GenBank/DDBJ databases">
        <title>Marivirga sp. nov., isolated from intertidal surface sediments.</title>
        <authorList>
            <person name="Zhang M."/>
        </authorList>
    </citation>
    <scope>NUCLEOTIDE SEQUENCE</scope>
    <source>
        <strain evidence="5">SM1354</strain>
    </source>
</reference>
<evidence type="ECO:0000313" key="6">
    <source>
        <dbReference type="Proteomes" id="UP000642920"/>
    </source>
</evidence>
<organism evidence="5 6">
    <name type="scientific">Marivirga atlantica</name>
    <dbReference type="NCBI Taxonomy" id="1548457"/>
    <lineage>
        <taxon>Bacteria</taxon>
        <taxon>Pseudomonadati</taxon>
        <taxon>Bacteroidota</taxon>
        <taxon>Cytophagia</taxon>
        <taxon>Cytophagales</taxon>
        <taxon>Marivirgaceae</taxon>
        <taxon>Marivirga</taxon>
    </lineage>
</organism>
<proteinExistence type="inferred from homology"/>
<feature type="domain" description="CRISPR associated protein Cas6 C-terminal" evidence="4">
    <location>
        <begin position="110"/>
        <end position="241"/>
    </location>
</feature>
<keyword evidence="3" id="KW-0051">Antiviral defense</keyword>
<evidence type="ECO:0000256" key="3">
    <source>
        <dbReference type="ARBA" id="ARBA00023118"/>
    </source>
</evidence>
<sequence>MRVRLIFENKEKGASVPFHHQYYLYRLFKGLVSKCGDDDLRNFKNYNFSGLKGQTKVSKSGLHFYSNKITIVFSCENKEFIDSLIQTIFSFEALKVRNLVLKPLSVELEPEITFKEEMNYICISPIILLSPEFSDDSAKEFIHPQSIEFSELLAQRISDGLNGKDLGGDIEFQPDEDYVERIESHGKKYSRVYPLYDQDVPFEVRGYTLPFTLKAPVEVQKHIFNNGLGLFNNKGFGMVDLTNIEPGTETTTYFDGHFVS</sequence>
<dbReference type="GO" id="GO:0003723">
    <property type="term" value="F:RNA binding"/>
    <property type="evidence" value="ECO:0007669"/>
    <property type="project" value="UniProtKB-KW"/>
</dbReference>
<dbReference type="PANTHER" id="PTHR36984">
    <property type="entry name" value="CRISPR-ASSOCIATED ENDORIBONUCLEASE CAS6 1"/>
    <property type="match status" value="1"/>
</dbReference>
<accession>A0A937A6Y2</accession>
<evidence type="ECO:0000259" key="4">
    <source>
        <dbReference type="Pfam" id="PF01881"/>
    </source>
</evidence>
<evidence type="ECO:0000256" key="1">
    <source>
        <dbReference type="ARBA" id="ARBA00005937"/>
    </source>
</evidence>
<dbReference type="RefSeq" id="WP_201918767.1">
    <property type="nucleotide sequence ID" value="NZ_JAERQG010000001.1"/>
</dbReference>
<comment type="similarity">
    <text evidence="1">Belongs to the CRISPR-associated protein Cas6/Cse3/CasE family.</text>
</comment>
<dbReference type="EMBL" id="JAERQG010000001">
    <property type="protein sequence ID" value="MBL0764827.1"/>
    <property type="molecule type" value="Genomic_DNA"/>
</dbReference>
<name>A0A937A6Y2_9BACT</name>
<dbReference type="CDD" id="cd21140">
    <property type="entry name" value="Cas6_I-like"/>
    <property type="match status" value="1"/>
</dbReference>
<dbReference type="GO" id="GO:0051607">
    <property type="term" value="P:defense response to virus"/>
    <property type="evidence" value="ECO:0007669"/>
    <property type="project" value="UniProtKB-KW"/>
</dbReference>
<evidence type="ECO:0000256" key="2">
    <source>
        <dbReference type="ARBA" id="ARBA00022884"/>
    </source>
</evidence>
<dbReference type="InterPro" id="IPR049435">
    <property type="entry name" value="Cas_Cas6_C"/>
</dbReference>
<dbReference type="NCBIfam" id="TIGR01877">
    <property type="entry name" value="cas_cas6"/>
    <property type="match status" value="1"/>
</dbReference>
<dbReference type="PANTHER" id="PTHR36984:SF1">
    <property type="entry name" value="CRISPR-ASSOCIATED ENDORIBONUCLEASE CAS6 1"/>
    <property type="match status" value="1"/>
</dbReference>
<protein>
    <submittedName>
        <fullName evidence="5">CRISPR-associated endoribonuclease Cas6</fullName>
    </submittedName>
</protein>
<gene>
    <name evidence="5" type="primary">cas6</name>
    <name evidence="5" type="ORF">JKP34_06160</name>
</gene>
<dbReference type="GO" id="GO:0016788">
    <property type="term" value="F:hydrolase activity, acting on ester bonds"/>
    <property type="evidence" value="ECO:0007669"/>
    <property type="project" value="InterPro"/>
</dbReference>
<dbReference type="Gene3D" id="3.30.70.1890">
    <property type="match status" value="1"/>
</dbReference>
<keyword evidence="2" id="KW-0694">RNA-binding</keyword>
<dbReference type="Proteomes" id="UP000642920">
    <property type="component" value="Unassembled WGS sequence"/>
</dbReference>
<evidence type="ECO:0000313" key="5">
    <source>
        <dbReference type="EMBL" id="MBL0764827.1"/>
    </source>
</evidence>
<dbReference type="InterPro" id="IPR010156">
    <property type="entry name" value="CRISPR-assoc_prot_Cas6"/>
</dbReference>
<dbReference type="InterPro" id="IPR045747">
    <property type="entry name" value="CRISPR-assoc_prot_Cas6_N_sf"/>
</dbReference>